<evidence type="ECO:0000256" key="5">
    <source>
        <dbReference type="SAM" id="Phobius"/>
    </source>
</evidence>
<evidence type="ECO:0000313" key="7">
    <source>
        <dbReference type="Proteomes" id="UP000622317"/>
    </source>
</evidence>
<evidence type="ECO:0000313" key="6">
    <source>
        <dbReference type="EMBL" id="MBD5781203.1"/>
    </source>
</evidence>
<evidence type="ECO:0000256" key="4">
    <source>
        <dbReference type="SAM" id="MobiDB-lite"/>
    </source>
</evidence>
<dbReference type="CDD" id="cd05387">
    <property type="entry name" value="BY-kinase"/>
    <property type="match status" value="1"/>
</dbReference>
<gene>
    <name evidence="6" type="ORF">IEN85_17010</name>
</gene>
<dbReference type="RefSeq" id="WP_191618303.1">
    <property type="nucleotide sequence ID" value="NZ_JACYFG010000040.1"/>
</dbReference>
<dbReference type="GO" id="GO:0004715">
    <property type="term" value="F:non-membrane spanning protein tyrosine kinase activity"/>
    <property type="evidence" value="ECO:0007669"/>
    <property type="project" value="UniProtKB-EC"/>
</dbReference>
<keyword evidence="5" id="KW-0472">Membrane</keyword>
<name>A0A927FD35_9BACT</name>
<dbReference type="Gene3D" id="3.40.50.300">
    <property type="entry name" value="P-loop containing nucleotide triphosphate hydrolases"/>
    <property type="match status" value="1"/>
</dbReference>
<reference evidence="6" key="1">
    <citation type="submission" date="2020-09" db="EMBL/GenBank/DDBJ databases">
        <title>Pelagicoccus enzymogenes sp. nov. with an EPS production, isolated from marine sediment.</title>
        <authorList>
            <person name="Feng X."/>
        </authorList>
    </citation>
    <scope>NUCLEOTIDE SEQUENCE</scope>
    <source>
        <strain evidence="6">NFK12</strain>
    </source>
</reference>
<dbReference type="InterPro" id="IPR005702">
    <property type="entry name" value="Wzc-like_C"/>
</dbReference>
<feature type="coiled-coil region" evidence="3">
    <location>
        <begin position="345"/>
        <end position="372"/>
    </location>
</feature>
<keyword evidence="3" id="KW-0175">Coiled coil</keyword>
<dbReference type="EC" id="2.7.10.2" evidence="6"/>
<dbReference type="InterPro" id="IPR050445">
    <property type="entry name" value="Bact_polysacc_biosynth/exp"/>
</dbReference>
<comment type="caution">
    <text evidence="6">The sequence shown here is derived from an EMBL/GenBank/DDBJ whole genome shotgun (WGS) entry which is preliminary data.</text>
</comment>
<keyword evidence="2" id="KW-0067">ATP-binding</keyword>
<keyword evidence="5" id="KW-0812">Transmembrane</keyword>
<keyword evidence="7" id="KW-1185">Reference proteome</keyword>
<dbReference type="PANTHER" id="PTHR32309:SF31">
    <property type="entry name" value="CAPSULAR EXOPOLYSACCHARIDE FAMILY"/>
    <property type="match status" value="1"/>
</dbReference>
<keyword evidence="5" id="KW-1133">Transmembrane helix</keyword>
<dbReference type="EMBL" id="JACYFG010000040">
    <property type="protein sequence ID" value="MBD5781203.1"/>
    <property type="molecule type" value="Genomic_DNA"/>
</dbReference>
<protein>
    <submittedName>
        <fullName evidence="6">Polysaccharide biosynthesis tyrosine autokinase</fullName>
        <ecNumber evidence="6">2.7.10.2</ecNumber>
    </submittedName>
</protein>
<feature type="transmembrane region" description="Helical" evidence="5">
    <location>
        <begin position="398"/>
        <end position="421"/>
    </location>
</feature>
<evidence type="ECO:0000256" key="3">
    <source>
        <dbReference type="SAM" id="Coils"/>
    </source>
</evidence>
<proteinExistence type="predicted"/>
<feature type="region of interest" description="Disordered" evidence="4">
    <location>
        <begin position="694"/>
        <end position="718"/>
    </location>
</feature>
<dbReference type="GO" id="GO:0005524">
    <property type="term" value="F:ATP binding"/>
    <property type="evidence" value="ECO:0007669"/>
    <property type="project" value="UniProtKB-KW"/>
</dbReference>
<dbReference type="SUPFAM" id="SSF52540">
    <property type="entry name" value="P-loop containing nucleoside triphosphate hydrolases"/>
    <property type="match status" value="1"/>
</dbReference>
<organism evidence="6 7">
    <name type="scientific">Pelagicoccus enzymogenes</name>
    <dbReference type="NCBI Taxonomy" id="2773457"/>
    <lineage>
        <taxon>Bacteria</taxon>
        <taxon>Pseudomonadati</taxon>
        <taxon>Verrucomicrobiota</taxon>
        <taxon>Opitutia</taxon>
        <taxon>Puniceicoccales</taxon>
        <taxon>Pelagicoccaceae</taxon>
        <taxon>Pelagicoccus</taxon>
    </lineage>
</organism>
<evidence type="ECO:0000256" key="2">
    <source>
        <dbReference type="ARBA" id="ARBA00022840"/>
    </source>
</evidence>
<dbReference type="InterPro" id="IPR027417">
    <property type="entry name" value="P-loop_NTPase"/>
</dbReference>
<keyword evidence="1" id="KW-0547">Nucleotide-binding</keyword>
<evidence type="ECO:0000256" key="1">
    <source>
        <dbReference type="ARBA" id="ARBA00022741"/>
    </source>
</evidence>
<feature type="coiled-coil region" evidence="3">
    <location>
        <begin position="167"/>
        <end position="194"/>
    </location>
</feature>
<sequence>MIIRKRWVSAFLAAALVGGTLYFFFGRTVPEYTAVSTMLAQSPLDELLKINGNESVRKDVQENFLHNHLSVMQSRRFSVAISKAITDEEKQRIAAPLLNDGETLTEDRFINMIASRSGAERQRDREFFTLRYTHRDPEVAVLVANRMTATYLELVQDEIKETNKSVAQILNIQSKQLQDEITQLEESQREFRDQHNISSMEEEDSFHALRLERLNKSLTETRIRKFDLESKLKEAKRDLAVDGQPFENLYLANFANNQALRQSLDALNAERSVLALKYGRMHPKMLEIDGKIKGVNQNISRNFELGYRDIESQFLNLVAMEQRLDREFNDVFKKGIEMGRLSAQLLLIDSEIEAKREALKELQRRANQAEVVSNLPKDVMRVIDPAFIVRPKLSKEKVTLMIIGCLAFGAFVTMPLSLHLFDQRIKVATDIEQELGKPLVGGVPRISRLKARDKARIVSDDLGMTYVEPFMALIAQVELMSRQSGCKSFVIASAVKAEGKSTISTNLADGFVRLGRKTLLIDCDLRKPGLQQFHSVEKEKGLIWWGEAGCPMENVLDDSSPLGIHQLDSGTYMLPAGGVSKHPSQLLVSDAFDKLFEVLSEAFDVILVDTPPVGLYPDAQLLAKYVGETLFVARESCAPVAQIRRVIMDIENTAAPVLGIILNCYSPGSFNPRLAYRSNYEKYEFDKRKKAREKELTRAKKGGNSLVSKLMADKENRR</sequence>
<dbReference type="Proteomes" id="UP000622317">
    <property type="component" value="Unassembled WGS sequence"/>
</dbReference>
<dbReference type="PANTHER" id="PTHR32309">
    <property type="entry name" value="TYROSINE-PROTEIN KINASE"/>
    <property type="match status" value="1"/>
</dbReference>
<feature type="transmembrane region" description="Helical" evidence="5">
    <location>
        <begin position="7"/>
        <end position="25"/>
    </location>
</feature>
<accession>A0A927FD35</accession>
<dbReference type="AlphaFoldDB" id="A0A927FD35"/>
<keyword evidence="6" id="KW-0808">Transferase</keyword>
<dbReference type="NCBIfam" id="TIGR01007">
    <property type="entry name" value="eps_fam"/>
    <property type="match status" value="1"/>
</dbReference>